<accession>A0A937X403</accession>
<comment type="caution">
    <text evidence="2">The sequence shown here is derived from an EMBL/GenBank/DDBJ whole genome shotgun (WGS) entry which is preliminary data.</text>
</comment>
<gene>
    <name evidence="2" type="ORF">FJZ00_10190</name>
</gene>
<dbReference type="Proteomes" id="UP000703893">
    <property type="component" value="Unassembled WGS sequence"/>
</dbReference>
<sequence>MDLAITAGVDLWHSPAGEPYATLPADGHREHHRLKSVAVRDWLARRYHAGTGGVPGGQAISDAMAVLGGMARFDGKPWVTAVRVGGGAEAVYLDLGGPTWKAVEITSAGWEVVADPPVRFVRSLGMLALPEPVRGGSIDELRPLVHVANEDDFRLLVGWVLGALRPTGPYPMLSLVGEQGSGKSTVARVVRRLFDPHKAELRAEPKSVDDIMVAAARSRVIALDNLSHVAPWLSDALCRISTGGALTKREHYSNDDEVIIEAIRPTILTSITDVVTRGDLLDRGIAVTLPELPEGARLPERELWRRYHAALPRVLGALLDAVVSGLAREQIVQVDGLPRLADWSLWVTAAEPAFGWPEQSILAAFRAMRGTAEAAAIEGDPVAVALYGLTRPWESTAAELLAQVSPPGRAPRGWPESPRAMSAAFRRLAPGFRRMGLVVTGRREARTGRRLLGLEDSPQSSSPSSPPSPDVARDAAARDDGDHGDDGLQIDSNRVTANPNGVPFHFDPKKAFLDGDTPAAEGQIRV</sequence>
<reference evidence="2 3" key="1">
    <citation type="submission" date="2019-03" db="EMBL/GenBank/DDBJ databases">
        <title>Lake Tanganyika Metagenome-Assembled Genomes (MAGs).</title>
        <authorList>
            <person name="Tran P."/>
        </authorList>
    </citation>
    <scope>NUCLEOTIDE SEQUENCE [LARGE SCALE GENOMIC DNA]</scope>
    <source>
        <strain evidence="2">K_DeepCast_65m_m2_236</strain>
    </source>
</reference>
<evidence type="ECO:0000313" key="2">
    <source>
        <dbReference type="EMBL" id="MBM3275514.1"/>
    </source>
</evidence>
<evidence type="ECO:0000256" key="1">
    <source>
        <dbReference type="SAM" id="MobiDB-lite"/>
    </source>
</evidence>
<protein>
    <recommendedName>
        <fullName evidence="4">ATP-binding protein</fullName>
    </recommendedName>
</protein>
<dbReference type="InterPro" id="IPR027417">
    <property type="entry name" value="P-loop_NTPase"/>
</dbReference>
<name>A0A937X403_9BACT</name>
<proteinExistence type="predicted"/>
<organism evidence="2 3">
    <name type="scientific">Candidatus Tanganyikabacteria bacterium</name>
    <dbReference type="NCBI Taxonomy" id="2961651"/>
    <lineage>
        <taxon>Bacteria</taxon>
        <taxon>Bacillati</taxon>
        <taxon>Candidatus Sericytochromatia</taxon>
        <taxon>Candidatus Tanganyikabacteria</taxon>
    </lineage>
</organism>
<feature type="region of interest" description="Disordered" evidence="1">
    <location>
        <begin position="448"/>
        <end position="526"/>
    </location>
</feature>
<dbReference type="AlphaFoldDB" id="A0A937X403"/>
<evidence type="ECO:0008006" key="4">
    <source>
        <dbReference type="Google" id="ProtNLM"/>
    </source>
</evidence>
<dbReference type="EMBL" id="VGJX01000606">
    <property type="protein sequence ID" value="MBM3275514.1"/>
    <property type="molecule type" value="Genomic_DNA"/>
</dbReference>
<dbReference type="SUPFAM" id="SSF52540">
    <property type="entry name" value="P-loop containing nucleoside triphosphate hydrolases"/>
    <property type="match status" value="1"/>
</dbReference>
<feature type="compositionally biased region" description="Basic and acidic residues" evidence="1">
    <location>
        <begin position="471"/>
        <end position="486"/>
    </location>
</feature>
<evidence type="ECO:0000313" key="3">
    <source>
        <dbReference type="Proteomes" id="UP000703893"/>
    </source>
</evidence>
<feature type="compositionally biased region" description="Polar residues" evidence="1">
    <location>
        <begin position="490"/>
        <end position="499"/>
    </location>
</feature>